<keyword evidence="3" id="KW-1185">Reference proteome</keyword>
<accession>A0ABW5IZ94</accession>
<gene>
    <name evidence="2" type="ORF">ACFSTG_12665</name>
</gene>
<feature type="transmembrane region" description="Helical" evidence="1">
    <location>
        <begin position="197"/>
        <end position="215"/>
    </location>
</feature>
<keyword evidence="1" id="KW-0812">Transmembrane</keyword>
<keyword evidence="1" id="KW-0472">Membrane</keyword>
<dbReference type="EMBL" id="JBHULT010000010">
    <property type="protein sequence ID" value="MFD2518753.1"/>
    <property type="molecule type" value="Genomic_DNA"/>
</dbReference>
<evidence type="ECO:0000313" key="3">
    <source>
        <dbReference type="Proteomes" id="UP001597468"/>
    </source>
</evidence>
<protein>
    <recommendedName>
        <fullName evidence="4">PH domain-containing protein</fullName>
    </recommendedName>
</protein>
<keyword evidence="1" id="KW-1133">Transmembrane helix</keyword>
<feature type="transmembrane region" description="Helical" evidence="1">
    <location>
        <begin position="12"/>
        <end position="29"/>
    </location>
</feature>
<comment type="caution">
    <text evidence="2">The sequence shown here is derived from an EMBL/GenBank/DDBJ whole genome shotgun (WGS) entry which is preliminary data.</text>
</comment>
<name>A0ABW5IZ94_9FLAO</name>
<reference evidence="3" key="1">
    <citation type="journal article" date="2019" name="Int. J. Syst. Evol. Microbiol.">
        <title>The Global Catalogue of Microorganisms (GCM) 10K type strain sequencing project: providing services to taxonomists for standard genome sequencing and annotation.</title>
        <authorList>
            <consortium name="The Broad Institute Genomics Platform"/>
            <consortium name="The Broad Institute Genome Sequencing Center for Infectious Disease"/>
            <person name="Wu L."/>
            <person name="Ma J."/>
        </authorList>
    </citation>
    <scope>NUCLEOTIDE SEQUENCE [LARGE SCALE GENOMIC DNA]</scope>
    <source>
        <strain evidence="3">KCTC 42585</strain>
    </source>
</reference>
<dbReference type="Proteomes" id="UP001597468">
    <property type="component" value="Unassembled WGS sequence"/>
</dbReference>
<dbReference type="RefSeq" id="WP_380753440.1">
    <property type="nucleotide sequence ID" value="NZ_JBHULT010000010.1"/>
</dbReference>
<feature type="transmembrane region" description="Helical" evidence="1">
    <location>
        <begin position="170"/>
        <end position="191"/>
    </location>
</feature>
<proteinExistence type="predicted"/>
<evidence type="ECO:0000313" key="2">
    <source>
        <dbReference type="EMBL" id="MFD2518753.1"/>
    </source>
</evidence>
<sequence length="228" mass="26948">MKTEFRTIEIKKLVLSYSGIFAFLLGFHVLFDLTIYPVFLLVIPVPLYIMFRGKIRIEITRDYLSLQWLKKPFWSSMNCREIYFSDIIRWKYQKGFRSPDRFTIILESGEKIAISPSLFNMKNLETELFKKLGERIEEYYTDTPKELLLQKIGNSAYLETLSQKIYSSKILMLIAGIFGFAVLILAAINNSVAESDLTWMLFFSLFCIFFVVYLWHHYLKSEKEKTLN</sequence>
<evidence type="ECO:0008006" key="4">
    <source>
        <dbReference type="Google" id="ProtNLM"/>
    </source>
</evidence>
<feature type="transmembrane region" description="Helical" evidence="1">
    <location>
        <begin position="35"/>
        <end position="51"/>
    </location>
</feature>
<organism evidence="2 3">
    <name type="scientific">Salinimicrobium flavum</name>
    <dbReference type="NCBI Taxonomy" id="1737065"/>
    <lineage>
        <taxon>Bacteria</taxon>
        <taxon>Pseudomonadati</taxon>
        <taxon>Bacteroidota</taxon>
        <taxon>Flavobacteriia</taxon>
        <taxon>Flavobacteriales</taxon>
        <taxon>Flavobacteriaceae</taxon>
        <taxon>Salinimicrobium</taxon>
    </lineage>
</organism>
<evidence type="ECO:0000256" key="1">
    <source>
        <dbReference type="SAM" id="Phobius"/>
    </source>
</evidence>